<proteinExistence type="predicted"/>
<dbReference type="eggNOG" id="COG3756">
    <property type="taxonomic scope" value="Bacteria"/>
</dbReference>
<dbReference type="EMBL" id="GG658170">
    <property type="protein sequence ID" value="EEO29599.1"/>
    <property type="molecule type" value="Genomic_DNA"/>
</dbReference>
<keyword evidence="3" id="KW-1185">Reference proteome</keyword>
<evidence type="ECO:0000313" key="3">
    <source>
        <dbReference type="Proteomes" id="UP000005089"/>
    </source>
</evidence>
<dbReference type="HOGENOM" id="CLU_681229_0_0_4"/>
<protein>
    <recommendedName>
        <fullName evidence="4">DUF1376 domain-containing protein</fullName>
    </recommendedName>
</protein>
<accession>C3X8S3</accession>
<dbReference type="Pfam" id="PF07120">
    <property type="entry name" value="DUF1376"/>
    <property type="match status" value="1"/>
</dbReference>
<dbReference type="InterPro" id="IPR010781">
    <property type="entry name" value="DUF1376"/>
</dbReference>
<dbReference type="Proteomes" id="UP000005089">
    <property type="component" value="Unassembled WGS sequence"/>
</dbReference>
<feature type="region of interest" description="Disordered" evidence="1">
    <location>
        <begin position="165"/>
        <end position="212"/>
    </location>
</feature>
<name>C3X8S3_OXAFO</name>
<organism evidence="2 3">
    <name type="scientific">Oxalobacter formigenes OXCC13</name>
    <dbReference type="NCBI Taxonomy" id="556269"/>
    <lineage>
        <taxon>Bacteria</taxon>
        <taxon>Pseudomonadati</taxon>
        <taxon>Pseudomonadota</taxon>
        <taxon>Betaproteobacteria</taxon>
        <taxon>Burkholderiales</taxon>
        <taxon>Oxalobacteraceae</taxon>
        <taxon>Oxalobacter</taxon>
    </lineage>
</organism>
<feature type="region of interest" description="Disordered" evidence="1">
    <location>
        <begin position="250"/>
        <end position="282"/>
    </location>
</feature>
<gene>
    <name evidence="2" type="ORF">OFBG_00627</name>
</gene>
<dbReference type="AlphaFoldDB" id="C3X8S3"/>
<dbReference type="GeneID" id="77135462"/>
<sequence>MNFYKHYIGDYQRDTGHLSLAEHGAYRLMLDAFYATGKPLPADKKALYRLLRAATPIERKAIDFVCAQFWETTSTGLTNARAALEIGKALKQAEINRQIALEREKRKRQKLEEIPAHSPCIKTGMEELVGKGAFFDPVHESDKVFEVCRVNNTHIVSALQPFSCTNRATDGPHPVEPEGGVESGSSREPIHSHNHNHNHNQNEKGCGNPATSFPEGDQADFCGAALCDEDENPSDDGPALFSDDRHADMAFDETDGFSGKDFSGGVKDGPGADVAQTGEDASGKTKKDCVSLAKAMREAGIVAAPGDPRLMELARQGVDVDTVVAACSEARRARPYERIGMAYVVKIVERWARDANSIEVRGARAHGRVCVHEQRTKALNELTGRQPDGIAPFVSGVPFTLDGAVTMIGEDDGEK</sequence>
<reference evidence="2 3" key="1">
    <citation type="submission" date="2009-02" db="EMBL/GenBank/DDBJ databases">
        <title>The Genome Sequence of Oxalobacter formigenes OXCC13.</title>
        <authorList>
            <consortium name="The Broad Institute Genome Sequencing Platform"/>
            <person name="Ward D."/>
            <person name="Young S.K."/>
            <person name="Kodira C.D."/>
            <person name="Zeng Q."/>
            <person name="Koehrsen M."/>
            <person name="Alvarado L."/>
            <person name="Berlin A."/>
            <person name="Borenstein D."/>
            <person name="Chen Z."/>
            <person name="Engels R."/>
            <person name="Freedman E."/>
            <person name="Gellesch M."/>
            <person name="Goldberg J."/>
            <person name="Griggs A."/>
            <person name="Gujja S."/>
            <person name="Heiman D."/>
            <person name="Hepburn T."/>
            <person name="Howarth C."/>
            <person name="Jen D."/>
            <person name="Larson L."/>
            <person name="Lewis B."/>
            <person name="Mehta T."/>
            <person name="Park D."/>
            <person name="Pearson M."/>
            <person name="Roberts A."/>
            <person name="Saif S."/>
            <person name="Shea T."/>
            <person name="Shenoy N."/>
            <person name="Sisk P."/>
            <person name="Stolte C."/>
            <person name="Sykes S."/>
            <person name="Walk T."/>
            <person name="White J."/>
            <person name="Yandava C."/>
            <person name="Allison M.J."/>
            <person name="Lander E."/>
            <person name="Nusbaum C."/>
            <person name="Galagan J."/>
            <person name="Birren B."/>
        </authorList>
    </citation>
    <scope>NUCLEOTIDE SEQUENCE [LARGE SCALE GENOMIC DNA]</scope>
    <source>
        <strain evidence="2 3">OXCC13</strain>
    </source>
</reference>
<evidence type="ECO:0008006" key="4">
    <source>
        <dbReference type="Google" id="ProtNLM"/>
    </source>
</evidence>
<evidence type="ECO:0000313" key="2">
    <source>
        <dbReference type="EMBL" id="EEO29599.1"/>
    </source>
</evidence>
<evidence type="ECO:0000256" key="1">
    <source>
        <dbReference type="SAM" id="MobiDB-lite"/>
    </source>
</evidence>
<dbReference type="RefSeq" id="WP_005880197.1">
    <property type="nucleotide sequence ID" value="NZ_CP019430.1"/>
</dbReference>
<dbReference type="OrthoDB" id="5526813at2"/>